<gene>
    <name evidence="2" type="ORF">E3N88_10268</name>
</gene>
<feature type="region of interest" description="Disordered" evidence="1">
    <location>
        <begin position="58"/>
        <end position="100"/>
    </location>
</feature>
<evidence type="ECO:0000256" key="1">
    <source>
        <dbReference type="SAM" id="MobiDB-lite"/>
    </source>
</evidence>
<dbReference type="Proteomes" id="UP000326396">
    <property type="component" value="Linkage Group LG13"/>
</dbReference>
<keyword evidence="3" id="KW-1185">Reference proteome</keyword>
<evidence type="ECO:0000313" key="2">
    <source>
        <dbReference type="EMBL" id="KAD6118997.1"/>
    </source>
</evidence>
<name>A0A5N6PCF3_9ASTR</name>
<comment type="caution">
    <text evidence="2">The sequence shown here is derived from an EMBL/GenBank/DDBJ whole genome shotgun (WGS) entry which is preliminary data.</text>
</comment>
<dbReference type="EMBL" id="SZYD01000005">
    <property type="protein sequence ID" value="KAD6118997.1"/>
    <property type="molecule type" value="Genomic_DNA"/>
</dbReference>
<sequence length="178" mass="19777">MVKACTKKTYDSIGKESEDSHDKGGKTYAVCGPHLQTSFAEEVDQTPARRVFEGVCFPKTSSNKKTSSSEKPNPPSPNPTSENLFEHISDRTGYRSKSKTPVLRSSPIVPLHLVFVASHLRSKSKTLVVADRGWWQPIEHITVEIEDPCSPLISDRPPPPRVRRITSPIEIEDPCGSR</sequence>
<proteinExistence type="predicted"/>
<feature type="compositionally biased region" description="Basic and acidic residues" evidence="1">
    <location>
        <begin position="8"/>
        <end position="25"/>
    </location>
</feature>
<feature type="compositionally biased region" description="Basic and acidic residues" evidence="1">
    <location>
        <begin position="84"/>
        <end position="93"/>
    </location>
</feature>
<protein>
    <submittedName>
        <fullName evidence="2">Uncharacterized protein</fullName>
    </submittedName>
</protein>
<organism evidence="2 3">
    <name type="scientific">Mikania micrantha</name>
    <name type="common">bitter vine</name>
    <dbReference type="NCBI Taxonomy" id="192012"/>
    <lineage>
        <taxon>Eukaryota</taxon>
        <taxon>Viridiplantae</taxon>
        <taxon>Streptophyta</taxon>
        <taxon>Embryophyta</taxon>
        <taxon>Tracheophyta</taxon>
        <taxon>Spermatophyta</taxon>
        <taxon>Magnoliopsida</taxon>
        <taxon>eudicotyledons</taxon>
        <taxon>Gunneridae</taxon>
        <taxon>Pentapetalae</taxon>
        <taxon>asterids</taxon>
        <taxon>campanulids</taxon>
        <taxon>Asterales</taxon>
        <taxon>Asteraceae</taxon>
        <taxon>Asteroideae</taxon>
        <taxon>Heliantheae alliance</taxon>
        <taxon>Eupatorieae</taxon>
        <taxon>Mikania</taxon>
    </lineage>
</organism>
<feature type="compositionally biased region" description="Low complexity" evidence="1">
    <location>
        <begin position="58"/>
        <end position="71"/>
    </location>
</feature>
<evidence type="ECO:0000313" key="3">
    <source>
        <dbReference type="Proteomes" id="UP000326396"/>
    </source>
</evidence>
<accession>A0A5N6PCF3</accession>
<reference evidence="2 3" key="1">
    <citation type="submission" date="2019-05" db="EMBL/GenBank/DDBJ databases">
        <title>Mikania micrantha, genome provides insights into the molecular mechanism of rapid growth.</title>
        <authorList>
            <person name="Liu B."/>
        </authorList>
    </citation>
    <scope>NUCLEOTIDE SEQUENCE [LARGE SCALE GENOMIC DNA]</scope>
    <source>
        <strain evidence="2">NLD-2019</strain>
        <tissue evidence="2">Leaf</tissue>
    </source>
</reference>
<feature type="region of interest" description="Disordered" evidence="1">
    <location>
        <begin position="1"/>
        <end position="28"/>
    </location>
</feature>
<dbReference type="AlphaFoldDB" id="A0A5N6PCF3"/>